<comment type="caution">
    <text evidence="1">The sequence shown here is derived from an EMBL/GenBank/DDBJ whole genome shotgun (WGS) entry which is preliminary data.</text>
</comment>
<dbReference type="EMBL" id="CM051397">
    <property type="protein sequence ID" value="KAJ4721344.1"/>
    <property type="molecule type" value="Genomic_DNA"/>
</dbReference>
<keyword evidence="2" id="KW-1185">Reference proteome</keyword>
<dbReference type="Proteomes" id="UP001164539">
    <property type="component" value="Chromosome 4"/>
</dbReference>
<evidence type="ECO:0000313" key="1">
    <source>
        <dbReference type="EMBL" id="KAJ4721344.1"/>
    </source>
</evidence>
<gene>
    <name evidence="1" type="ORF">OWV82_009041</name>
</gene>
<accession>A0ACC1YD10</accession>
<name>A0ACC1YD10_MELAZ</name>
<reference evidence="1 2" key="1">
    <citation type="journal article" date="2023" name="Science">
        <title>Complex scaffold remodeling in plant triterpene biosynthesis.</title>
        <authorList>
            <person name="De La Pena R."/>
            <person name="Hodgson H."/>
            <person name="Liu J.C."/>
            <person name="Stephenson M.J."/>
            <person name="Martin A.C."/>
            <person name="Owen C."/>
            <person name="Harkess A."/>
            <person name="Leebens-Mack J."/>
            <person name="Jimenez L.E."/>
            <person name="Osbourn A."/>
            <person name="Sattely E.S."/>
        </authorList>
    </citation>
    <scope>NUCLEOTIDE SEQUENCE [LARGE SCALE GENOMIC DNA]</scope>
    <source>
        <strain evidence="2">cv. JPN11</strain>
        <tissue evidence="1">Leaf</tissue>
    </source>
</reference>
<protein>
    <submittedName>
        <fullName evidence="1">Uncharacterized protein</fullName>
    </submittedName>
</protein>
<sequence>MLPGVLKSENENPSQVQDLLAQEATEISDSEELPGVDQAYIEEWIWKAQSTLEQEQKITMTQKLLEELKAETLRISDVL</sequence>
<evidence type="ECO:0000313" key="2">
    <source>
        <dbReference type="Proteomes" id="UP001164539"/>
    </source>
</evidence>
<organism evidence="1 2">
    <name type="scientific">Melia azedarach</name>
    <name type="common">Chinaberry tree</name>
    <dbReference type="NCBI Taxonomy" id="155640"/>
    <lineage>
        <taxon>Eukaryota</taxon>
        <taxon>Viridiplantae</taxon>
        <taxon>Streptophyta</taxon>
        <taxon>Embryophyta</taxon>
        <taxon>Tracheophyta</taxon>
        <taxon>Spermatophyta</taxon>
        <taxon>Magnoliopsida</taxon>
        <taxon>eudicotyledons</taxon>
        <taxon>Gunneridae</taxon>
        <taxon>Pentapetalae</taxon>
        <taxon>rosids</taxon>
        <taxon>malvids</taxon>
        <taxon>Sapindales</taxon>
        <taxon>Meliaceae</taxon>
        <taxon>Melia</taxon>
    </lineage>
</organism>
<proteinExistence type="predicted"/>